<comment type="caution">
    <text evidence="3">The sequence shown here is derived from an EMBL/GenBank/DDBJ whole genome shotgun (WGS) entry which is preliminary data.</text>
</comment>
<accession>A0A7J7KQD2</accession>
<dbReference type="EMBL" id="VXIV02000163">
    <property type="protein sequence ID" value="KAF6040273.1"/>
    <property type="molecule type" value="Genomic_DNA"/>
</dbReference>
<keyword evidence="1" id="KW-0880">Kelch repeat</keyword>
<reference evidence="3" key="1">
    <citation type="submission" date="2020-06" db="EMBL/GenBank/DDBJ databases">
        <title>Draft genome of Bugula neritina, a colonial animal packing powerful symbionts and potential medicines.</title>
        <authorList>
            <person name="Rayko M."/>
        </authorList>
    </citation>
    <scope>NUCLEOTIDE SEQUENCE [LARGE SCALE GENOMIC DNA]</scope>
    <source>
        <strain evidence="3">Kwan_BN1</strain>
    </source>
</reference>
<dbReference type="Pfam" id="PF01344">
    <property type="entry name" value="Kelch_1"/>
    <property type="match status" value="1"/>
</dbReference>
<organism evidence="3 4">
    <name type="scientific">Bugula neritina</name>
    <name type="common">Brown bryozoan</name>
    <name type="synonym">Sertularia neritina</name>
    <dbReference type="NCBI Taxonomy" id="10212"/>
    <lineage>
        <taxon>Eukaryota</taxon>
        <taxon>Metazoa</taxon>
        <taxon>Spiralia</taxon>
        <taxon>Lophotrochozoa</taxon>
        <taxon>Bryozoa</taxon>
        <taxon>Gymnolaemata</taxon>
        <taxon>Cheilostomatida</taxon>
        <taxon>Flustrina</taxon>
        <taxon>Buguloidea</taxon>
        <taxon>Bugulidae</taxon>
        <taxon>Bugula</taxon>
    </lineage>
</organism>
<evidence type="ECO:0000256" key="1">
    <source>
        <dbReference type="ARBA" id="ARBA00022441"/>
    </source>
</evidence>
<gene>
    <name evidence="3" type="ORF">EB796_001390</name>
</gene>
<dbReference type="Proteomes" id="UP000593567">
    <property type="component" value="Unassembled WGS sequence"/>
</dbReference>
<proteinExistence type="predicted"/>
<dbReference type="Gene3D" id="2.120.10.80">
    <property type="entry name" value="Kelch-type beta propeller"/>
    <property type="match status" value="1"/>
</dbReference>
<name>A0A7J7KQD2_BUGNE</name>
<protein>
    <submittedName>
        <fullName evidence="3">Uncharacterized protein</fullName>
    </submittedName>
</protein>
<keyword evidence="4" id="KW-1185">Reference proteome</keyword>
<dbReference type="InterPro" id="IPR006652">
    <property type="entry name" value="Kelch_1"/>
</dbReference>
<dbReference type="InterPro" id="IPR015915">
    <property type="entry name" value="Kelch-typ_b-propeller"/>
</dbReference>
<dbReference type="SUPFAM" id="SSF117281">
    <property type="entry name" value="Kelch motif"/>
    <property type="match status" value="1"/>
</dbReference>
<feature type="chain" id="PRO_5029441554" evidence="2">
    <location>
        <begin position="24"/>
        <end position="257"/>
    </location>
</feature>
<dbReference type="OrthoDB" id="432528at2759"/>
<evidence type="ECO:0000256" key="2">
    <source>
        <dbReference type="SAM" id="SignalP"/>
    </source>
</evidence>
<feature type="signal peptide" evidence="2">
    <location>
        <begin position="1"/>
        <end position="23"/>
    </location>
</feature>
<evidence type="ECO:0000313" key="4">
    <source>
        <dbReference type="Proteomes" id="UP000593567"/>
    </source>
</evidence>
<evidence type="ECO:0000313" key="3">
    <source>
        <dbReference type="EMBL" id="KAF6040273.1"/>
    </source>
</evidence>
<dbReference type="AlphaFoldDB" id="A0A7J7KQD2"/>
<sequence>MKTFLLVLFIISIFIHDFVDVNTKNVMSGTAFPGLDEILTLPCKDLRKKVSDVMQTWTRLKKLHQTETDHIDADTLIFLLPFSSTTSCCICKTVQDQNGQINWRFCLASIALLVSGTILEKINLIQQLYERENSFNRVLKDVLRCAQRIAISLNVEINSFRPKCNIGSARYHGEDNLTILVNELLKDYSESEDTLNLQKPLKFCWSQVKNAGTSACRDFPCSRVKHSACVSGQQIYVLGGRDGRYPVNDLWTYDLYS</sequence>
<keyword evidence="2" id="KW-0732">Signal</keyword>